<protein>
    <recommendedName>
        <fullName evidence="3">DUF1643 domain-containing protein</fullName>
    </recommendedName>
</protein>
<dbReference type="Pfam" id="PF07799">
    <property type="entry name" value="DUF1643"/>
    <property type="match status" value="1"/>
</dbReference>
<dbReference type="Proteomes" id="UP000064893">
    <property type="component" value="Chromosome"/>
</dbReference>
<dbReference type="EMBL" id="CP013118">
    <property type="protein sequence ID" value="ALO15867.1"/>
    <property type="molecule type" value="Genomic_DNA"/>
</dbReference>
<evidence type="ECO:0008006" key="3">
    <source>
        <dbReference type="Google" id="ProtNLM"/>
    </source>
</evidence>
<organism evidence="1 2">
    <name type="scientific">Salinivirga cyanobacteriivorans</name>
    <dbReference type="NCBI Taxonomy" id="1307839"/>
    <lineage>
        <taxon>Bacteria</taxon>
        <taxon>Pseudomonadati</taxon>
        <taxon>Bacteroidota</taxon>
        <taxon>Bacteroidia</taxon>
        <taxon>Bacteroidales</taxon>
        <taxon>Salinivirgaceae</taxon>
        <taxon>Salinivirga</taxon>
    </lineage>
</organism>
<sequence length="181" mass="20967">MMLQPDDWLYETDINNKNRYVLGVKGQNPLICFGINPSTAAPEDLDNTVRSVERLTYNNGFDSWIMLNIYPQRATHAVNIHKRLNKKLHTQNMEAISRLMGQFEKVNLWAAWGTLISHRPYFSHCLADICQIAENHNHQWLSIGNLTKAGHPRHPLYLKATTKTQPFNMPEYLRNLVKQNA</sequence>
<dbReference type="STRING" id="1307839.L21SP5_02234"/>
<dbReference type="PATRIC" id="fig|1307839.3.peg.2354"/>
<dbReference type="AlphaFoldDB" id="A0A0S2I0V1"/>
<evidence type="ECO:0000313" key="1">
    <source>
        <dbReference type="EMBL" id="ALO15867.1"/>
    </source>
</evidence>
<dbReference type="KEGG" id="blq:L21SP5_02234"/>
<proteinExistence type="predicted"/>
<evidence type="ECO:0000313" key="2">
    <source>
        <dbReference type="Proteomes" id="UP000064893"/>
    </source>
</evidence>
<dbReference type="RefSeq" id="WP_057953288.1">
    <property type="nucleotide sequence ID" value="NZ_CP013118.1"/>
</dbReference>
<reference evidence="1 2" key="1">
    <citation type="submission" date="2015-11" db="EMBL/GenBank/DDBJ databases">
        <title>Description and complete genome sequence of a novel strain predominating in hypersaline microbial mats and representing a new family of the Bacteriodetes phylum.</title>
        <authorList>
            <person name="Spring S."/>
            <person name="Bunk B."/>
            <person name="Sproer C."/>
            <person name="Klenk H.-P."/>
        </authorList>
    </citation>
    <scope>NUCLEOTIDE SEQUENCE [LARGE SCALE GENOMIC DNA]</scope>
    <source>
        <strain evidence="1 2">L21-Spi-D4</strain>
    </source>
</reference>
<dbReference type="InterPro" id="IPR012441">
    <property type="entry name" value="DUF1643"/>
</dbReference>
<accession>A0A0S2I0V1</accession>
<keyword evidence="2" id="KW-1185">Reference proteome</keyword>
<name>A0A0S2I0V1_9BACT</name>
<gene>
    <name evidence="1" type="ORF">L21SP5_02234</name>
</gene>